<feature type="domain" description="YqaJ viral recombinase" evidence="3">
    <location>
        <begin position="164"/>
        <end position="316"/>
    </location>
</feature>
<dbReference type="Proteomes" id="UP000615989">
    <property type="component" value="Unassembled WGS sequence"/>
</dbReference>
<dbReference type="InterPro" id="IPR011604">
    <property type="entry name" value="PDDEXK-like_dom_sf"/>
</dbReference>
<dbReference type="PANTHER" id="PTHR46609:SF6">
    <property type="entry name" value="EXONUCLEASE, PHAGE-TYPE_RECB, C-TERMINAL DOMAIN-CONTAINING PROTEIN-RELATED"/>
    <property type="match status" value="1"/>
</dbReference>
<dbReference type="InterPro" id="IPR017482">
    <property type="entry name" value="Lambda-type_endonuclease"/>
</dbReference>
<dbReference type="SUPFAM" id="SSF52980">
    <property type="entry name" value="Restriction endonuclease-like"/>
    <property type="match status" value="1"/>
</dbReference>
<keyword evidence="1" id="KW-0175">Coiled coil</keyword>
<dbReference type="EMBL" id="WTVG01000043">
    <property type="protein sequence ID" value="NMG25828.1"/>
    <property type="molecule type" value="Genomic_DNA"/>
</dbReference>
<dbReference type="Gene3D" id="3.90.320.10">
    <property type="match status" value="1"/>
</dbReference>
<dbReference type="PANTHER" id="PTHR46609">
    <property type="entry name" value="EXONUCLEASE, PHAGE-TYPE/RECB, C-TERMINAL DOMAIN-CONTAINING PROTEIN"/>
    <property type="match status" value="1"/>
</dbReference>
<dbReference type="Pfam" id="PF09588">
    <property type="entry name" value="YqaJ"/>
    <property type="match status" value="1"/>
</dbReference>
<accession>A0ABX1PMM6</accession>
<dbReference type="InterPro" id="IPR019080">
    <property type="entry name" value="YqaJ_viral_recombinase"/>
</dbReference>
<sequence length="481" mass="53551">MPALRSRRANLKRSRAPGACSGHVRMSHDWPRSATPCSPQPAQPRPCSQRRSGAKTAPTRKRSRCACCVPPSSRRRAGSHEPHYPRTPQPAQGDQQVARRHHPPPRARHRLGARIVGRAHQRPRSAAAPAACRERSALVAGHRSRGRPAREGGRMNAPDKRAAFLAERQTGLGGSDIGAVLGLSKYRSPVEVWMAKTGRAAEQDETLQMRFGTFAEQFVAEEYTAATGRRVQRFNPMLRHPDYPMVIGHVDRLVIPDGAKVASHRSEIRTDRLLECKTASAFAASDASEWGPAGTDQIPTGYLVQVSIYKALTGCQFSDLAVLFGNQELRVYHMARDRDLEDELLRRAAEWWRQHVIADVAPEPQSEADVRLLYPQDNEQQIEADEEIARVVAELADLKERIKVLEADEQAARDTLTAFMRDAAVLRWNGSTLCTYKTARASSKTDWKSAAKELAEYVPIAEKLIEKHTTETAGSRRLVLK</sequence>
<dbReference type="NCBIfam" id="TIGR03033">
    <property type="entry name" value="phage_rel_nuc"/>
    <property type="match status" value="1"/>
</dbReference>
<protein>
    <recommendedName>
        <fullName evidence="3">YqaJ viral recombinase domain-containing protein</fullName>
    </recommendedName>
</protein>
<gene>
    <name evidence="4" type="ORF">GO606_14085</name>
</gene>
<proteinExistence type="predicted"/>
<evidence type="ECO:0000313" key="4">
    <source>
        <dbReference type="EMBL" id="NMG25828.1"/>
    </source>
</evidence>
<reference evidence="4" key="1">
    <citation type="submission" date="2019-12" db="EMBL/GenBank/DDBJ databases">
        <title>Comparative genomics gives insights into the taxonomy of the Azoarcus-Aromatoleum group and reveals separate origins of nif in the plant-associated Azoarcus and non-plant-associated Aromatoleum sub-groups.</title>
        <authorList>
            <person name="Lafos M."/>
            <person name="Maluk M."/>
            <person name="Batista M."/>
            <person name="Junghare M."/>
            <person name="Carmona M."/>
            <person name="Faoro H."/>
            <person name="Cruz L.M."/>
            <person name="Battistoni F."/>
            <person name="De Souza E."/>
            <person name="Pedrosa F."/>
            <person name="Chen W.-M."/>
            <person name="Poole P.S."/>
            <person name="Dixon R.A."/>
            <person name="James E.K."/>
        </authorList>
    </citation>
    <scope>NUCLEOTIDE SEQUENCE</scope>
    <source>
        <strain evidence="4">LuFRes1</strain>
    </source>
</reference>
<feature type="compositionally biased region" description="Basic residues" evidence="2">
    <location>
        <begin position="1"/>
        <end position="15"/>
    </location>
</feature>
<name>A0ABX1PMM6_9RHOO</name>
<dbReference type="InterPro" id="IPR051703">
    <property type="entry name" value="NF-kappa-B_Signaling_Reg"/>
</dbReference>
<feature type="compositionally biased region" description="Basic residues" evidence="2">
    <location>
        <begin position="98"/>
        <end position="123"/>
    </location>
</feature>
<feature type="region of interest" description="Disordered" evidence="2">
    <location>
        <begin position="1"/>
        <end position="155"/>
    </location>
</feature>
<evidence type="ECO:0000313" key="5">
    <source>
        <dbReference type="Proteomes" id="UP000615989"/>
    </source>
</evidence>
<organism evidence="4 5">
    <name type="scientific">Aromatoleum anaerobium</name>
    <dbReference type="NCBI Taxonomy" id="182180"/>
    <lineage>
        <taxon>Bacteria</taxon>
        <taxon>Pseudomonadati</taxon>
        <taxon>Pseudomonadota</taxon>
        <taxon>Betaproteobacteria</taxon>
        <taxon>Rhodocyclales</taxon>
        <taxon>Rhodocyclaceae</taxon>
        <taxon>Aromatoleum</taxon>
    </lineage>
</organism>
<keyword evidence="5" id="KW-1185">Reference proteome</keyword>
<evidence type="ECO:0000256" key="1">
    <source>
        <dbReference type="SAM" id="Coils"/>
    </source>
</evidence>
<evidence type="ECO:0000259" key="3">
    <source>
        <dbReference type="Pfam" id="PF09588"/>
    </source>
</evidence>
<comment type="caution">
    <text evidence="4">The sequence shown here is derived from an EMBL/GenBank/DDBJ whole genome shotgun (WGS) entry which is preliminary data.</text>
</comment>
<dbReference type="InterPro" id="IPR011335">
    <property type="entry name" value="Restrct_endonuc-II-like"/>
</dbReference>
<evidence type="ECO:0000256" key="2">
    <source>
        <dbReference type="SAM" id="MobiDB-lite"/>
    </source>
</evidence>
<feature type="coiled-coil region" evidence="1">
    <location>
        <begin position="381"/>
        <end position="415"/>
    </location>
</feature>